<dbReference type="InterPro" id="IPR002898">
    <property type="entry name" value="MotA_ExbB_proton_chnl"/>
</dbReference>
<keyword evidence="6 9" id="KW-1133">Transmembrane helix</keyword>
<feature type="transmembrane region" description="Helical" evidence="9">
    <location>
        <begin position="100"/>
        <end position="124"/>
    </location>
</feature>
<dbReference type="Proteomes" id="UP000076964">
    <property type="component" value="Unassembled WGS sequence"/>
</dbReference>
<evidence type="ECO:0000256" key="7">
    <source>
        <dbReference type="ARBA" id="ARBA00023136"/>
    </source>
</evidence>
<evidence type="ECO:0000256" key="6">
    <source>
        <dbReference type="ARBA" id="ARBA00022989"/>
    </source>
</evidence>
<proteinExistence type="inferred from homology"/>
<evidence type="ECO:0000256" key="8">
    <source>
        <dbReference type="RuleBase" id="RU004057"/>
    </source>
</evidence>
<feature type="transmembrane region" description="Helical" evidence="9">
    <location>
        <begin position="144"/>
        <end position="166"/>
    </location>
</feature>
<evidence type="ECO:0000259" key="10">
    <source>
        <dbReference type="Pfam" id="PF01618"/>
    </source>
</evidence>
<evidence type="ECO:0000256" key="5">
    <source>
        <dbReference type="ARBA" id="ARBA00022927"/>
    </source>
</evidence>
<evidence type="ECO:0000256" key="2">
    <source>
        <dbReference type="ARBA" id="ARBA00022448"/>
    </source>
</evidence>
<evidence type="ECO:0000313" key="12">
    <source>
        <dbReference type="Proteomes" id="UP000076964"/>
    </source>
</evidence>
<name>A0A177E7K5_9BACT</name>
<evidence type="ECO:0000256" key="1">
    <source>
        <dbReference type="ARBA" id="ARBA00004651"/>
    </source>
</evidence>
<sequence>MESLLALLAKGGIVIWPILFCSVLGLAIIGERIFYFRKLKQALPDPKEIDQKKLEDLASYEGPVGEMAQEILPVCCGDREFLESIIDHFISGEVNRASRYLSLLSTLASIAPLLGLLGTVLGLIKAFRVVEEVGSQVDASMLAGGIWEAMLTTAVGLSVAIPLIVAHRFLSSWVNRYEESLYQLAIVLLKKAYRGEYA</sequence>
<dbReference type="Pfam" id="PF01618">
    <property type="entry name" value="MotA_ExbB"/>
    <property type="match status" value="1"/>
</dbReference>
<dbReference type="InterPro" id="IPR050790">
    <property type="entry name" value="ExbB/TolQ_transport"/>
</dbReference>
<comment type="caution">
    <text evidence="11">The sequence shown here is derived from an EMBL/GenBank/DDBJ whole genome shotgun (WGS) entry which is preliminary data.</text>
</comment>
<keyword evidence="3" id="KW-1003">Cell membrane</keyword>
<dbReference type="OrthoDB" id="4045at2"/>
<feature type="transmembrane region" description="Helical" evidence="9">
    <location>
        <begin position="12"/>
        <end position="30"/>
    </location>
</feature>
<keyword evidence="7 9" id="KW-0472">Membrane</keyword>
<dbReference type="AlphaFoldDB" id="A0A177E7K5"/>
<dbReference type="PANTHER" id="PTHR30625">
    <property type="entry name" value="PROTEIN TOLQ"/>
    <property type="match status" value="1"/>
</dbReference>
<evidence type="ECO:0000256" key="3">
    <source>
        <dbReference type="ARBA" id="ARBA00022475"/>
    </source>
</evidence>
<keyword evidence="5 8" id="KW-0653">Protein transport</keyword>
<gene>
    <name evidence="11" type="ORF">TH606_05280</name>
</gene>
<comment type="similarity">
    <text evidence="8">Belongs to the exbB/tolQ family.</text>
</comment>
<dbReference type="PANTHER" id="PTHR30625:SF15">
    <property type="entry name" value="BIOPOLYMER TRANSPORT PROTEIN EXBB"/>
    <property type="match status" value="1"/>
</dbReference>
<keyword evidence="4 9" id="KW-0812">Transmembrane</keyword>
<evidence type="ECO:0000256" key="9">
    <source>
        <dbReference type="SAM" id="Phobius"/>
    </source>
</evidence>
<dbReference type="RefSeq" id="WP_068541877.1">
    <property type="nucleotide sequence ID" value="NZ_LSFI01000020.1"/>
</dbReference>
<dbReference type="EMBL" id="LSFI01000020">
    <property type="protein sequence ID" value="OAG27768.1"/>
    <property type="molecule type" value="Genomic_DNA"/>
</dbReference>
<accession>A0A177E7K5</accession>
<reference evidence="11 12" key="1">
    <citation type="submission" date="2016-02" db="EMBL/GenBank/DDBJ databases">
        <title>Draft genome sequence of Thermodesulfatator sp. S606.</title>
        <authorList>
            <person name="Lai Q."/>
            <person name="Cao J."/>
            <person name="Dupont S."/>
            <person name="Shao Z."/>
            <person name="Jebbar M."/>
            <person name="Alain K."/>
        </authorList>
    </citation>
    <scope>NUCLEOTIDE SEQUENCE [LARGE SCALE GENOMIC DNA]</scope>
    <source>
        <strain evidence="11 12">S606</strain>
    </source>
</reference>
<protein>
    <recommendedName>
        <fullName evidence="10">MotA/TolQ/ExbB proton channel domain-containing protein</fullName>
    </recommendedName>
</protein>
<comment type="subcellular location">
    <subcellularLocation>
        <location evidence="1">Cell membrane</location>
        <topology evidence="1">Multi-pass membrane protein</topology>
    </subcellularLocation>
    <subcellularLocation>
        <location evidence="8">Membrane</location>
        <topology evidence="8">Multi-pass membrane protein</topology>
    </subcellularLocation>
</comment>
<evidence type="ECO:0000256" key="4">
    <source>
        <dbReference type="ARBA" id="ARBA00022692"/>
    </source>
</evidence>
<feature type="domain" description="MotA/TolQ/ExbB proton channel" evidence="10">
    <location>
        <begin position="76"/>
        <end position="180"/>
    </location>
</feature>
<keyword evidence="12" id="KW-1185">Reference proteome</keyword>
<evidence type="ECO:0000313" key="11">
    <source>
        <dbReference type="EMBL" id="OAG27768.1"/>
    </source>
</evidence>
<organism evidence="11 12">
    <name type="scientific">Thermodesulfatator autotrophicus</name>
    <dbReference type="NCBI Taxonomy" id="1795632"/>
    <lineage>
        <taxon>Bacteria</taxon>
        <taxon>Pseudomonadati</taxon>
        <taxon>Thermodesulfobacteriota</taxon>
        <taxon>Thermodesulfobacteria</taxon>
        <taxon>Thermodesulfobacteriales</taxon>
        <taxon>Thermodesulfatatoraceae</taxon>
        <taxon>Thermodesulfatator</taxon>
    </lineage>
</organism>
<dbReference type="STRING" id="1795632.TH606_05280"/>
<dbReference type="GO" id="GO:0017038">
    <property type="term" value="P:protein import"/>
    <property type="evidence" value="ECO:0007669"/>
    <property type="project" value="TreeGrafter"/>
</dbReference>
<keyword evidence="2 8" id="KW-0813">Transport</keyword>
<dbReference type="GO" id="GO:0005886">
    <property type="term" value="C:plasma membrane"/>
    <property type="evidence" value="ECO:0007669"/>
    <property type="project" value="UniProtKB-SubCell"/>
</dbReference>